<dbReference type="EMBL" id="JPKY01000061">
    <property type="protein sequence ID" value="KFH43788.1"/>
    <property type="molecule type" value="Genomic_DNA"/>
</dbReference>
<evidence type="ECO:0000313" key="2">
    <source>
        <dbReference type="EMBL" id="KFH43788.1"/>
    </source>
</evidence>
<dbReference type="AlphaFoldDB" id="A0A086T356"/>
<accession>A0A086T356</accession>
<protein>
    <submittedName>
        <fullName evidence="2">Uncharacterized protein</fullName>
    </submittedName>
</protein>
<proteinExistence type="predicted"/>
<organism evidence="2 3">
    <name type="scientific">Hapsidospora chrysogenum (strain ATCC 11550 / CBS 779.69 / DSM 880 / IAM 14645 / JCM 23072 / IMI 49137)</name>
    <name type="common">Acremonium chrysogenum</name>
    <dbReference type="NCBI Taxonomy" id="857340"/>
    <lineage>
        <taxon>Eukaryota</taxon>
        <taxon>Fungi</taxon>
        <taxon>Dikarya</taxon>
        <taxon>Ascomycota</taxon>
        <taxon>Pezizomycotina</taxon>
        <taxon>Sordariomycetes</taxon>
        <taxon>Hypocreomycetidae</taxon>
        <taxon>Hypocreales</taxon>
        <taxon>Bionectriaceae</taxon>
        <taxon>Hapsidospora</taxon>
    </lineage>
</organism>
<feature type="region of interest" description="Disordered" evidence="1">
    <location>
        <begin position="1"/>
        <end position="26"/>
    </location>
</feature>
<feature type="compositionally biased region" description="Low complexity" evidence="1">
    <location>
        <begin position="16"/>
        <end position="26"/>
    </location>
</feature>
<evidence type="ECO:0000313" key="3">
    <source>
        <dbReference type="Proteomes" id="UP000029964"/>
    </source>
</evidence>
<dbReference type="Proteomes" id="UP000029964">
    <property type="component" value="Unassembled WGS sequence"/>
</dbReference>
<sequence>MSTTLWPGIRMTGTARGIPSTSSGSITGMSMRITSVLRLLELDHGSHAGSRILPEIVDTWRSSHAPTYYKDTIEVPDRLHRPDGYEKRKMG</sequence>
<reference evidence="3" key="1">
    <citation type="journal article" date="2014" name="Genome Announc.">
        <title>Genome sequence and annotation of Acremonium chrysogenum, producer of the beta-lactam antibiotic cephalosporin C.</title>
        <authorList>
            <person name="Terfehr D."/>
            <person name="Dahlmann T.A."/>
            <person name="Specht T."/>
            <person name="Zadra I."/>
            <person name="Kuernsteiner H."/>
            <person name="Kueck U."/>
        </authorList>
    </citation>
    <scope>NUCLEOTIDE SEQUENCE [LARGE SCALE GENOMIC DNA]</scope>
    <source>
        <strain evidence="3">ATCC 11550 / CBS 779.69 / DSM 880 / IAM 14645 / JCM 23072 / IMI 49137</strain>
    </source>
</reference>
<comment type="caution">
    <text evidence="2">The sequence shown here is derived from an EMBL/GenBank/DDBJ whole genome shotgun (WGS) entry which is preliminary data.</text>
</comment>
<dbReference type="HOGENOM" id="CLU_2426502_0_0_1"/>
<name>A0A086T356_HAPC1</name>
<keyword evidence="3" id="KW-1185">Reference proteome</keyword>
<evidence type="ECO:0000256" key="1">
    <source>
        <dbReference type="SAM" id="MobiDB-lite"/>
    </source>
</evidence>
<gene>
    <name evidence="2" type="ORF">ACRE_054040</name>
</gene>